<dbReference type="RefSeq" id="WP_254744044.1">
    <property type="nucleotide sequence ID" value="NZ_JANCLU010000015.1"/>
</dbReference>
<accession>A0ABT1LEI4</accession>
<sequence>MERIPMPLDPVSFAAFLTEETGLPFVGRSGLDAEKNRWILVEPEGHAGSHGFSIRTTLKWRRLDIAFEPGRFAGELLEGMSEADADGRGLFESIISECNNLGATVSLRINGVDADYRASAVWPIRWARFGMTLSRGNLELGAEDGAQDEGIAREWAVRFAAAVVALLPLERADTGEPDIAGYPEGSLIRVEVNRYERDRRNRSAALAIHGRACKACGMNFEQAYGAIAAGFIEVHHTTPVSELGADYRLDVRRDLIPLCPNCHAVVHRRSPPLSLDELAAILGAAP</sequence>
<organism evidence="2 3">
    <name type="scientific">Alsobacter ponti</name>
    <dbReference type="NCBI Taxonomy" id="2962936"/>
    <lineage>
        <taxon>Bacteria</taxon>
        <taxon>Pseudomonadati</taxon>
        <taxon>Pseudomonadota</taxon>
        <taxon>Alphaproteobacteria</taxon>
        <taxon>Hyphomicrobiales</taxon>
        <taxon>Alsobacteraceae</taxon>
        <taxon>Alsobacter</taxon>
    </lineage>
</organism>
<dbReference type="CDD" id="cd00085">
    <property type="entry name" value="HNHc"/>
    <property type="match status" value="1"/>
</dbReference>
<keyword evidence="2" id="KW-0255">Endonuclease</keyword>
<dbReference type="Pfam" id="PF01844">
    <property type="entry name" value="HNH"/>
    <property type="match status" value="1"/>
</dbReference>
<evidence type="ECO:0000313" key="3">
    <source>
        <dbReference type="Proteomes" id="UP001205890"/>
    </source>
</evidence>
<evidence type="ECO:0000259" key="1">
    <source>
        <dbReference type="Pfam" id="PF01844"/>
    </source>
</evidence>
<dbReference type="GO" id="GO:0004519">
    <property type="term" value="F:endonuclease activity"/>
    <property type="evidence" value="ECO:0007669"/>
    <property type="project" value="UniProtKB-KW"/>
</dbReference>
<keyword evidence="3" id="KW-1185">Reference proteome</keyword>
<feature type="domain" description="HNH" evidence="1">
    <location>
        <begin position="213"/>
        <end position="268"/>
    </location>
</feature>
<keyword evidence="2" id="KW-0378">Hydrolase</keyword>
<evidence type="ECO:0000313" key="2">
    <source>
        <dbReference type="EMBL" id="MCP8939916.1"/>
    </source>
</evidence>
<name>A0ABT1LEI4_9HYPH</name>
<dbReference type="InterPro" id="IPR002711">
    <property type="entry name" value="HNH"/>
</dbReference>
<reference evidence="2 3" key="1">
    <citation type="submission" date="2022-07" db="EMBL/GenBank/DDBJ databases">
        <authorList>
            <person name="Li W.-J."/>
            <person name="Deng Q.-Q."/>
        </authorList>
    </citation>
    <scope>NUCLEOTIDE SEQUENCE [LARGE SCALE GENOMIC DNA]</scope>
    <source>
        <strain evidence="2 3">SYSU M60028</strain>
    </source>
</reference>
<proteinExistence type="predicted"/>
<keyword evidence="2" id="KW-0540">Nuclease</keyword>
<dbReference type="Gene3D" id="1.10.30.50">
    <property type="match status" value="1"/>
</dbReference>
<dbReference type="Proteomes" id="UP001205890">
    <property type="component" value="Unassembled WGS sequence"/>
</dbReference>
<gene>
    <name evidence="2" type="ORF">NK718_15425</name>
</gene>
<comment type="caution">
    <text evidence="2">The sequence shown here is derived from an EMBL/GenBank/DDBJ whole genome shotgun (WGS) entry which is preliminary data.</text>
</comment>
<dbReference type="GO" id="GO:0016787">
    <property type="term" value="F:hydrolase activity"/>
    <property type="evidence" value="ECO:0007669"/>
    <property type="project" value="UniProtKB-KW"/>
</dbReference>
<dbReference type="EMBL" id="JANCLU010000015">
    <property type="protein sequence ID" value="MCP8939916.1"/>
    <property type="molecule type" value="Genomic_DNA"/>
</dbReference>
<protein>
    <submittedName>
        <fullName evidence="2">HNH endonuclease</fullName>
    </submittedName>
</protein>
<dbReference type="InterPro" id="IPR003615">
    <property type="entry name" value="HNH_nuc"/>
</dbReference>